<evidence type="ECO:0000313" key="3">
    <source>
        <dbReference type="EMBL" id="MCQ0970456.1"/>
    </source>
</evidence>
<feature type="region of interest" description="Disordered" evidence="1">
    <location>
        <begin position="1"/>
        <end position="75"/>
    </location>
</feature>
<sequence>MAEPTKPNTGALREAIDSGRTADKVDHRDPASAPLGTDDEASGHPNSPEQVERAMEQEVVSETSDEPKEDLDDQVRDDPRKFFVFIGLVAIAAIGVVLVAIL</sequence>
<name>A0ABT1MUC2_9RHOB</name>
<dbReference type="RefSeq" id="WP_255329427.1">
    <property type="nucleotide sequence ID" value="NZ_JAKZEU010000002.1"/>
</dbReference>
<keyword evidence="2" id="KW-1133">Transmembrane helix</keyword>
<dbReference type="Proteomes" id="UP001203945">
    <property type="component" value="Unassembled WGS sequence"/>
</dbReference>
<evidence type="ECO:0000256" key="2">
    <source>
        <dbReference type="SAM" id="Phobius"/>
    </source>
</evidence>
<feature type="compositionally biased region" description="Acidic residues" evidence="1">
    <location>
        <begin position="63"/>
        <end position="72"/>
    </location>
</feature>
<keyword evidence="4" id="KW-1185">Reference proteome</keyword>
<proteinExistence type="predicted"/>
<feature type="transmembrane region" description="Helical" evidence="2">
    <location>
        <begin position="82"/>
        <end position="101"/>
    </location>
</feature>
<keyword evidence="2" id="KW-0472">Membrane</keyword>
<dbReference type="EMBL" id="JAKZEU010000002">
    <property type="protein sequence ID" value="MCQ0970456.1"/>
    <property type="molecule type" value="Genomic_DNA"/>
</dbReference>
<keyword evidence="2" id="KW-0812">Transmembrane</keyword>
<organism evidence="3 4">
    <name type="scientific">Paracoccus albicereus</name>
    <dbReference type="NCBI Taxonomy" id="2922394"/>
    <lineage>
        <taxon>Bacteria</taxon>
        <taxon>Pseudomonadati</taxon>
        <taxon>Pseudomonadota</taxon>
        <taxon>Alphaproteobacteria</taxon>
        <taxon>Rhodobacterales</taxon>
        <taxon>Paracoccaceae</taxon>
        <taxon>Paracoccus</taxon>
    </lineage>
</organism>
<comment type="caution">
    <text evidence="3">The sequence shown here is derived from an EMBL/GenBank/DDBJ whole genome shotgun (WGS) entry which is preliminary data.</text>
</comment>
<feature type="compositionally biased region" description="Basic and acidic residues" evidence="1">
    <location>
        <begin position="14"/>
        <end position="30"/>
    </location>
</feature>
<reference evidence="3 4" key="1">
    <citation type="submission" date="2022-03" db="EMBL/GenBank/DDBJ databases">
        <authorList>
            <person name="He Y."/>
        </authorList>
    </citation>
    <scope>NUCLEOTIDE SEQUENCE [LARGE SCALE GENOMIC DNA]</scope>
    <source>
        <strain evidence="3 4">TK19116</strain>
    </source>
</reference>
<protein>
    <submittedName>
        <fullName evidence="3">Uncharacterized protein</fullName>
    </submittedName>
</protein>
<gene>
    <name evidence="3" type="ORF">MLD63_08475</name>
</gene>
<accession>A0ABT1MUC2</accession>
<evidence type="ECO:0000313" key="4">
    <source>
        <dbReference type="Proteomes" id="UP001203945"/>
    </source>
</evidence>
<evidence type="ECO:0000256" key="1">
    <source>
        <dbReference type="SAM" id="MobiDB-lite"/>
    </source>
</evidence>